<gene>
    <name evidence="1" type="ORF">SAMN04488068_1485</name>
</gene>
<sequence>MMNDELYTTDLPQHRERLRNAVRALAGNSVLRLPPPRAPIPALPQTALSMVLSPALSRAVGTGQLSGDDGLRLFVSLLDAEVDPLTALRRWMMGLRFLARNLASLLNTGHAWFRGDHVDVHERYWIFFAICDFDAFNRVPGFEDCLSFLDLDDSPDCNGDDGVDPVDAIWPQGYVLLH</sequence>
<keyword evidence="2" id="KW-1185">Reference proteome</keyword>
<dbReference type="AlphaFoldDB" id="A0A1M5MV94"/>
<evidence type="ECO:0000313" key="2">
    <source>
        <dbReference type="Proteomes" id="UP000199758"/>
    </source>
</evidence>
<proteinExistence type="predicted"/>
<dbReference type="Proteomes" id="UP000199758">
    <property type="component" value="Unassembled WGS sequence"/>
</dbReference>
<accession>A0A1M5MV94</accession>
<reference evidence="1 2" key="1">
    <citation type="submission" date="2016-11" db="EMBL/GenBank/DDBJ databases">
        <authorList>
            <person name="Jaros S."/>
            <person name="Januszkiewicz K."/>
            <person name="Wedrychowicz H."/>
        </authorList>
    </citation>
    <scope>NUCLEOTIDE SEQUENCE [LARGE SCALE GENOMIC DNA]</scope>
    <source>
        <strain evidence="1 2">CGMCC 1.7049</strain>
    </source>
</reference>
<organism evidence="1 2">
    <name type="scientific">Hydrocarboniphaga daqingensis</name>
    <dbReference type="NCBI Taxonomy" id="490188"/>
    <lineage>
        <taxon>Bacteria</taxon>
        <taxon>Pseudomonadati</taxon>
        <taxon>Pseudomonadota</taxon>
        <taxon>Gammaproteobacteria</taxon>
        <taxon>Nevskiales</taxon>
        <taxon>Nevskiaceae</taxon>
        <taxon>Hydrocarboniphaga</taxon>
    </lineage>
</organism>
<evidence type="ECO:0000313" key="1">
    <source>
        <dbReference type="EMBL" id="SHG81228.1"/>
    </source>
</evidence>
<protein>
    <submittedName>
        <fullName evidence="1">Uncharacterized protein</fullName>
    </submittedName>
</protein>
<name>A0A1M5MV94_9GAMM</name>
<dbReference type="EMBL" id="FQWZ01000003">
    <property type="protein sequence ID" value="SHG81228.1"/>
    <property type="molecule type" value="Genomic_DNA"/>
</dbReference>